<dbReference type="Gene3D" id="3.40.630.30">
    <property type="match status" value="1"/>
</dbReference>
<dbReference type="GO" id="GO:0033816">
    <property type="term" value="F:diaminobutyrate acetyltransferase activity"/>
    <property type="evidence" value="ECO:0007669"/>
    <property type="project" value="UniProtKB-EC"/>
</dbReference>
<dbReference type="InterPro" id="IPR012772">
    <property type="entry name" value="Ectoine_EctA"/>
</dbReference>
<comment type="catalytic activity">
    <reaction evidence="7 8">
        <text>L-2,4-diaminobutanoate + acetyl-CoA = (2S)-4-acetamido-2-aminobutanoate + CoA + H(+)</text>
        <dbReference type="Rhea" id="RHEA:16901"/>
        <dbReference type="ChEBI" id="CHEBI:15378"/>
        <dbReference type="ChEBI" id="CHEBI:57287"/>
        <dbReference type="ChEBI" id="CHEBI:57288"/>
        <dbReference type="ChEBI" id="CHEBI:58761"/>
        <dbReference type="ChEBI" id="CHEBI:58929"/>
        <dbReference type="EC" id="2.3.1.178"/>
    </reaction>
</comment>
<dbReference type="Pfam" id="PF00583">
    <property type="entry name" value="Acetyltransf_1"/>
    <property type="match status" value="1"/>
</dbReference>
<evidence type="ECO:0000256" key="7">
    <source>
        <dbReference type="ARBA" id="ARBA00048924"/>
    </source>
</evidence>
<dbReference type="EMBL" id="JACHIB010000004">
    <property type="protein sequence ID" value="MBB6082799.1"/>
    <property type="molecule type" value="Genomic_DNA"/>
</dbReference>
<sequence>MTAGPTPDTGARLRPPARADGPALRDLVARCPPLDLNSVYLYLLLAEHFSDTCILAEDAAGLLGMATGYRPPGRDDTLFVWQVAVDPRARGRGLGLGMLLGLLSRRAPRPARWIETTVGPANRASRRLFSRLAARLGAPLGETALFDAALFGADAHEAEPLLRIGPLTPPVPGADRIP</sequence>
<evidence type="ECO:0000256" key="3">
    <source>
        <dbReference type="ARBA" id="ARBA00012355"/>
    </source>
</evidence>
<dbReference type="PROSITE" id="PS51186">
    <property type="entry name" value="GNAT"/>
    <property type="match status" value="1"/>
</dbReference>
<gene>
    <name evidence="8" type="primary">ectA</name>
    <name evidence="10" type="ORF">HNR28_000828</name>
</gene>
<evidence type="ECO:0000256" key="8">
    <source>
        <dbReference type="RuleBase" id="RU365045"/>
    </source>
</evidence>
<accession>A0A7W9TLF5</accession>
<protein>
    <recommendedName>
        <fullName evidence="4 8">L-2,4-diaminobutyric acid acetyltransferase</fullName>
        <shortName evidence="8">DABA acetyltransferase</shortName>
        <ecNumber evidence="3 8">2.3.1.178</ecNumber>
    </recommendedName>
</protein>
<evidence type="ECO:0000256" key="6">
    <source>
        <dbReference type="ARBA" id="ARBA00023315"/>
    </source>
</evidence>
<dbReference type="SUPFAM" id="SSF55729">
    <property type="entry name" value="Acyl-CoA N-acyltransferases (Nat)"/>
    <property type="match status" value="1"/>
</dbReference>
<dbReference type="InterPro" id="IPR016181">
    <property type="entry name" value="Acyl_CoA_acyltransferase"/>
</dbReference>
<comment type="function">
    <text evidence="8">Catalyzes the acetylation of L-2,4-diaminobutyrate (DABA) to gamma-N-acetyl-alpha,gamma-diaminobutyric acid (ADABA) with acetyl coenzyme A.</text>
</comment>
<dbReference type="AlphaFoldDB" id="A0A7W9TLF5"/>
<organism evidence="10 11">
    <name type="scientific">Castellaniella defragrans</name>
    <name type="common">Alcaligenes defragrans</name>
    <dbReference type="NCBI Taxonomy" id="75697"/>
    <lineage>
        <taxon>Bacteria</taxon>
        <taxon>Pseudomonadati</taxon>
        <taxon>Pseudomonadota</taxon>
        <taxon>Betaproteobacteria</taxon>
        <taxon>Burkholderiales</taxon>
        <taxon>Alcaligenaceae</taxon>
        <taxon>Castellaniella</taxon>
    </lineage>
</organism>
<dbReference type="Proteomes" id="UP000541136">
    <property type="component" value="Unassembled WGS sequence"/>
</dbReference>
<evidence type="ECO:0000256" key="1">
    <source>
        <dbReference type="ARBA" id="ARBA00004978"/>
    </source>
</evidence>
<dbReference type="NCBIfam" id="TIGR02406">
    <property type="entry name" value="ectoine_EctA"/>
    <property type="match status" value="1"/>
</dbReference>
<comment type="similarity">
    <text evidence="2 8">Belongs to the acetyltransferase family. EctA subfamily.</text>
</comment>
<dbReference type="RefSeq" id="WP_170288407.1">
    <property type="nucleotide sequence ID" value="NZ_JACHIB010000004.1"/>
</dbReference>
<evidence type="ECO:0000256" key="2">
    <source>
        <dbReference type="ARBA" id="ARBA00010712"/>
    </source>
</evidence>
<dbReference type="UniPathway" id="UPA00067">
    <property type="reaction ID" value="UER00122"/>
</dbReference>
<comment type="pathway">
    <text evidence="1 8">Amine and polyamine biosynthesis; ectoine biosynthesis; L-ectoine from L-aspartate 4-semialdehyde: step 2/3.</text>
</comment>
<evidence type="ECO:0000256" key="4">
    <source>
        <dbReference type="ARBA" id="ARBA00017935"/>
    </source>
</evidence>
<keyword evidence="5 8" id="KW-0808">Transferase</keyword>
<evidence type="ECO:0000313" key="10">
    <source>
        <dbReference type="EMBL" id="MBB6082799.1"/>
    </source>
</evidence>
<evidence type="ECO:0000256" key="5">
    <source>
        <dbReference type="ARBA" id="ARBA00022679"/>
    </source>
</evidence>
<dbReference type="InterPro" id="IPR000182">
    <property type="entry name" value="GNAT_dom"/>
</dbReference>
<name>A0A7W9TLF5_CASDE</name>
<keyword evidence="6 8" id="KW-0012">Acyltransferase</keyword>
<evidence type="ECO:0000259" key="9">
    <source>
        <dbReference type="PROSITE" id="PS51186"/>
    </source>
</evidence>
<dbReference type="EC" id="2.3.1.178" evidence="3 8"/>
<comment type="caution">
    <text evidence="10">The sequence shown here is derived from an EMBL/GenBank/DDBJ whole genome shotgun (WGS) entry which is preliminary data.</text>
</comment>
<dbReference type="GO" id="GO:0019491">
    <property type="term" value="P:ectoine biosynthetic process"/>
    <property type="evidence" value="ECO:0007669"/>
    <property type="project" value="UniProtKB-UniPathway"/>
</dbReference>
<proteinExistence type="inferred from homology"/>
<evidence type="ECO:0000313" key="11">
    <source>
        <dbReference type="Proteomes" id="UP000541136"/>
    </source>
</evidence>
<reference evidence="10 11" key="1">
    <citation type="submission" date="2020-08" db="EMBL/GenBank/DDBJ databases">
        <title>Genomic Encyclopedia of Type Strains, Phase IV (KMG-IV): sequencing the most valuable type-strain genomes for metagenomic binning, comparative biology and taxonomic classification.</title>
        <authorList>
            <person name="Goeker M."/>
        </authorList>
    </citation>
    <scope>NUCLEOTIDE SEQUENCE [LARGE SCALE GENOMIC DNA]</scope>
    <source>
        <strain evidence="10 11">DSM 12141</strain>
    </source>
</reference>
<feature type="domain" description="N-acetyltransferase" evidence="9">
    <location>
        <begin position="11"/>
        <end position="172"/>
    </location>
</feature>